<reference evidence="2 3" key="1">
    <citation type="journal article" date="2020" name="Nature">
        <title>Six reference-quality genomes reveal evolution of bat adaptations.</title>
        <authorList>
            <person name="Jebb D."/>
            <person name="Huang Z."/>
            <person name="Pippel M."/>
            <person name="Hughes G.M."/>
            <person name="Lavrichenko K."/>
            <person name="Devanna P."/>
            <person name="Winkler S."/>
            <person name="Jermiin L.S."/>
            <person name="Skirmuntt E.C."/>
            <person name="Katzourakis A."/>
            <person name="Burkitt-Gray L."/>
            <person name="Ray D.A."/>
            <person name="Sullivan K.A.M."/>
            <person name="Roscito J.G."/>
            <person name="Kirilenko B.M."/>
            <person name="Davalos L.M."/>
            <person name="Corthals A.P."/>
            <person name="Power M.L."/>
            <person name="Jones G."/>
            <person name="Ransome R.D."/>
            <person name="Dechmann D.K.N."/>
            <person name="Locatelli A.G."/>
            <person name="Puechmaille S.J."/>
            <person name="Fedrigo O."/>
            <person name="Jarvis E.D."/>
            <person name="Hiller M."/>
            <person name="Vernes S.C."/>
            <person name="Myers E.W."/>
            <person name="Teeling E.C."/>
        </authorList>
    </citation>
    <scope>NUCLEOTIDE SEQUENCE [LARGE SCALE GENOMIC DNA]</scope>
    <source>
        <strain evidence="2">Bat1K_MPI-CBG_1</strain>
    </source>
</reference>
<feature type="transmembrane region" description="Helical" evidence="1">
    <location>
        <begin position="7"/>
        <end position="25"/>
    </location>
</feature>
<accession>A0A833ZMT1</accession>
<keyword evidence="1" id="KW-0812">Transmembrane</keyword>
<feature type="transmembrane region" description="Helical" evidence="1">
    <location>
        <begin position="31"/>
        <end position="54"/>
    </location>
</feature>
<feature type="transmembrane region" description="Helical" evidence="1">
    <location>
        <begin position="95"/>
        <end position="115"/>
    </location>
</feature>
<evidence type="ECO:0000313" key="3">
    <source>
        <dbReference type="Proteomes" id="UP000664940"/>
    </source>
</evidence>
<dbReference type="EMBL" id="JABVXQ010000007">
    <property type="protein sequence ID" value="KAF6099747.1"/>
    <property type="molecule type" value="Genomic_DNA"/>
</dbReference>
<dbReference type="Proteomes" id="UP000664940">
    <property type="component" value="Unassembled WGS sequence"/>
</dbReference>
<keyword evidence="1" id="KW-0472">Membrane</keyword>
<proteinExistence type="predicted"/>
<comment type="caution">
    <text evidence="2">The sequence shown here is derived from an EMBL/GenBank/DDBJ whole genome shotgun (WGS) entry which is preliminary data.</text>
</comment>
<protein>
    <submittedName>
        <fullName evidence="2">Uncharacterized protein</fullName>
    </submittedName>
</protein>
<evidence type="ECO:0000313" key="2">
    <source>
        <dbReference type="EMBL" id="KAF6099747.1"/>
    </source>
</evidence>
<name>A0A833ZMT1_9CHIR</name>
<gene>
    <name evidence="2" type="ORF">HJG60_011485</name>
</gene>
<feature type="transmembrane region" description="Helical" evidence="1">
    <location>
        <begin position="66"/>
        <end position="89"/>
    </location>
</feature>
<organism evidence="2 3">
    <name type="scientific">Phyllostomus discolor</name>
    <name type="common">pale spear-nosed bat</name>
    <dbReference type="NCBI Taxonomy" id="89673"/>
    <lineage>
        <taxon>Eukaryota</taxon>
        <taxon>Metazoa</taxon>
        <taxon>Chordata</taxon>
        <taxon>Craniata</taxon>
        <taxon>Vertebrata</taxon>
        <taxon>Euteleostomi</taxon>
        <taxon>Mammalia</taxon>
        <taxon>Eutheria</taxon>
        <taxon>Laurasiatheria</taxon>
        <taxon>Chiroptera</taxon>
        <taxon>Yangochiroptera</taxon>
        <taxon>Phyllostomidae</taxon>
        <taxon>Phyllostominae</taxon>
        <taxon>Phyllostomus</taxon>
    </lineage>
</organism>
<sequence>MLLPVSPLLPFILSFSWNFAILIMMCLEVGLFGFLLIGTLCVSWISVTLSLIKLGKYSIITFSSRFSIPCSSSTSGTPIIWILLCFMLSCSSLNTSLFFLSLFFFSCSFSEGFFFSTLPSS</sequence>
<keyword evidence="1" id="KW-1133">Transmembrane helix</keyword>
<dbReference type="AlphaFoldDB" id="A0A833ZMT1"/>
<evidence type="ECO:0000256" key="1">
    <source>
        <dbReference type="SAM" id="Phobius"/>
    </source>
</evidence>